<dbReference type="AlphaFoldDB" id="A0A1X7NWC3"/>
<dbReference type="NCBIfam" id="TIGR02218">
    <property type="entry name" value="phg_TIGR02218"/>
    <property type="match status" value="1"/>
</dbReference>
<keyword evidence="3" id="KW-1185">Reference proteome</keyword>
<dbReference type="RefSeq" id="WP_085464665.1">
    <property type="nucleotide sequence ID" value="NZ_FXBL01000004.1"/>
</dbReference>
<dbReference type="InterPro" id="IPR011928">
    <property type="entry name" value="Phage_phiJL001_Gp84"/>
</dbReference>
<dbReference type="InterPro" id="IPR018964">
    <property type="entry name" value="Phage_phiJL001_Gp84_C"/>
</dbReference>
<accession>A0A1X7NWC3</accession>
<evidence type="ECO:0000313" key="3">
    <source>
        <dbReference type="Proteomes" id="UP000193083"/>
    </source>
</evidence>
<protein>
    <recommendedName>
        <fullName evidence="1">Bacteriophage phiJL001 Gp84 C-terminal domain-containing protein</fullName>
    </recommendedName>
</protein>
<dbReference type="OrthoDB" id="1633386at2"/>
<dbReference type="Pfam" id="PF09931">
    <property type="entry name" value="Phage_phiJL001_Gp84_N"/>
    <property type="match status" value="1"/>
</dbReference>
<dbReference type="Pfam" id="PF09356">
    <property type="entry name" value="Phage_BR0599"/>
    <property type="match status" value="1"/>
</dbReference>
<name>A0A1X7NWC3_9HYPH</name>
<sequence>MKTLPSGLAASVASGVTTLCTCFRVTRRDGAVFGFTDHDRALAFEGVDFEPGTGFTGSDVSASIGLAVDTMEVDGALSSDAITEDDLAAKRWDGAAVTVWRVDWSDVSDRVVVLSGTLGEIERGPVAHHTELRSLAHALNQPTGRIYGATCDADLGDSRCGVDLGAPAYSDTGSVASSSSRNAFTTAGLGSFAADWCRRGKLTWTSGANEGLIVEVKRHLTLSGARAIELSEEMPFDIEAGDGFAIEAGCDKTIATCAAKFDNVVNFRGYPHMPGNDWIMSYPNRDDGNDGGSRLRDGGLFAT</sequence>
<evidence type="ECO:0000259" key="1">
    <source>
        <dbReference type="Pfam" id="PF09356"/>
    </source>
</evidence>
<reference evidence="2 3" key="1">
    <citation type="submission" date="2017-04" db="EMBL/GenBank/DDBJ databases">
        <authorList>
            <person name="Afonso C.L."/>
            <person name="Miller P.J."/>
            <person name="Scott M.A."/>
            <person name="Spackman E."/>
            <person name="Goraichik I."/>
            <person name="Dimitrov K.M."/>
            <person name="Suarez D.L."/>
            <person name="Swayne D.E."/>
        </authorList>
    </citation>
    <scope>NUCLEOTIDE SEQUENCE [LARGE SCALE GENOMIC DNA]</scope>
    <source>
        <strain evidence="2 3">B5P</strain>
    </source>
</reference>
<proteinExistence type="predicted"/>
<organism evidence="2 3">
    <name type="scientific">Mesorhizobium australicum</name>
    <dbReference type="NCBI Taxonomy" id="536018"/>
    <lineage>
        <taxon>Bacteria</taxon>
        <taxon>Pseudomonadati</taxon>
        <taxon>Pseudomonadota</taxon>
        <taxon>Alphaproteobacteria</taxon>
        <taxon>Hyphomicrobiales</taxon>
        <taxon>Phyllobacteriaceae</taxon>
        <taxon>Mesorhizobium</taxon>
    </lineage>
</organism>
<evidence type="ECO:0000313" key="2">
    <source>
        <dbReference type="EMBL" id="SMH42538.1"/>
    </source>
</evidence>
<dbReference type="EMBL" id="FXBL01000004">
    <property type="protein sequence ID" value="SMH42538.1"/>
    <property type="molecule type" value="Genomic_DNA"/>
</dbReference>
<gene>
    <name evidence="2" type="ORF">SAMN02982922_2756</name>
</gene>
<dbReference type="Proteomes" id="UP000193083">
    <property type="component" value="Unassembled WGS sequence"/>
</dbReference>
<feature type="domain" description="Bacteriophage phiJL001 Gp84 C-terminal" evidence="1">
    <location>
        <begin position="196"/>
        <end position="277"/>
    </location>
</feature>